<evidence type="ECO:0000256" key="4">
    <source>
        <dbReference type="ARBA" id="ARBA00035127"/>
    </source>
</evidence>
<comment type="similarity">
    <text evidence="3">Belongs to the FcoT family.</text>
</comment>
<protein>
    <recommendedName>
        <fullName evidence="5">(2E)-enoyl-[ACP] glycyltransferase</fullName>
        <ecNumber evidence="4">4.3.2.11</ecNumber>
    </recommendedName>
    <alternativeName>
        <fullName evidence="6">(2E)-unsaturated fatty acyl-[ACP] glycyltransferase</fullName>
    </alternativeName>
</protein>
<keyword evidence="2" id="KW-0456">Lyase</keyword>
<dbReference type="AlphaFoldDB" id="F8TTI0"/>
<accession>F8TTI0</accession>
<evidence type="ECO:0000256" key="2">
    <source>
        <dbReference type="ARBA" id="ARBA00023239"/>
    </source>
</evidence>
<sequence length="181" mass="19800">MPVLTHDAGATAAPEVVVDPQTLAQVLAPYKPHCQYLRTAVVEYAGTADTVAAATGRFSIPESCYIASTGHFNAVEFNICYNQLTYCLLAKCIEDNALRCFDGWTPADFRRRQLSDFLIARFFSSFHKPLAGLSFEGRVAVVKIAVRRDQTFMKTICRFDDDRGGAAEGGATIAIVNSAHQ</sequence>
<evidence type="ECO:0000256" key="5">
    <source>
        <dbReference type="ARBA" id="ARBA00035169"/>
    </source>
</evidence>
<evidence type="ECO:0000313" key="8">
    <source>
        <dbReference type="EMBL" id="AEH26491.1"/>
    </source>
</evidence>
<organism evidence="8">
    <name type="scientific">uncultured Acidobacteria bacterium A3</name>
    <dbReference type="NCBI Taxonomy" id="1036853"/>
    <lineage>
        <taxon>Bacteria</taxon>
        <taxon>Pseudomonadati</taxon>
        <taxon>Acidobacteriota</taxon>
        <taxon>environmental samples</taxon>
    </lineage>
</organism>
<reference evidence="8" key="1">
    <citation type="journal article" date="2011" name="FEMS Microbiol. Ecol.">
        <title>Polyketide synthase pathways identified from a metagenomic library are derived from soil Acidobacteria.</title>
        <authorList>
            <person name="Parsley L.C."/>
            <person name="Linneman J."/>
            <person name="Goode A.M."/>
            <person name="Becklund K."/>
            <person name="George I."/>
            <person name="Goodman R.M."/>
            <person name="Lopanik N.B."/>
            <person name="Liles M.R."/>
        </authorList>
    </citation>
    <scope>NUCLEOTIDE SEQUENCE</scope>
</reference>
<name>F8TTI0_9BACT</name>
<dbReference type="Pfam" id="PF10862">
    <property type="entry name" value="FcoT"/>
    <property type="match status" value="1"/>
</dbReference>
<evidence type="ECO:0000256" key="7">
    <source>
        <dbReference type="ARBA" id="ARBA00048742"/>
    </source>
</evidence>
<proteinExistence type="inferred from homology"/>
<evidence type="ECO:0000256" key="3">
    <source>
        <dbReference type="ARBA" id="ARBA00035117"/>
    </source>
</evidence>
<keyword evidence="1" id="KW-0443">Lipid metabolism</keyword>
<dbReference type="InterPro" id="IPR043064">
    <property type="entry name" value="FcoT_ThioEstase_Rv0098-like_sf"/>
</dbReference>
<dbReference type="Gene3D" id="3.10.129.30">
    <property type="entry name" value="Rv0098, thioesterase-like hot dog domain"/>
    <property type="match status" value="1"/>
</dbReference>
<evidence type="ECO:0000256" key="1">
    <source>
        <dbReference type="ARBA" id="ARBA00023098"/>
    </source>
</evidence>
<dbReference type="GO" id="GO:0016829">
    <property type="term" value="F:lyase activity"/>
    <property type="evidence" value="ECO:0007669"/>
    <property type="project" value="UniProtKB-KW"/>
</dbReference>
<dbReference type="GO" id="GO:0006629">
    <property type="term" value="P:lipid metabolic process"/>
    <property type="evidence" value="ECO:0007669"/>
    <property type="project" value="UniProtKB-KW"/>
</dbReference>
<comment type="catalytic activity">
    <reaction evidence="7">
        <text>a (3R)-3-[(carboxymethyl)amino]fatty acid + holo-[ACP] + H(+) = a (2E)-enoyl-[ACP] + glycine + H2O</text>
        <dbReference type="Rhea" id="RHEA:74923"/>
        <dbReference type="Rhea" id="RHEA-COMP:9685"/>
        <dbReference type="Rhea" id="RHEA-COMP:9925"/>
        <dbReference type="ChEBI" id="CHEBI:15377"/>
        <dbReference type="ChEBI" id="CHEBI:15378"/>
        <dbReference type="ChEBI" id="CHEBI:57305"/>
        <dbReference type="ChEBI" id="CHEBI:64479"/>
        <dbReference type="ChEBI" id="CHEBI:78784"/>
        <dbReference type="ChEBI" id="CHEBI:193080"/>
        <dbReference type="EC" id="4.3.2.11"/>
    </reaction>
    <physiologicalReaction direction="right-to-left" evidence="7">
        <dbReference type="Rhea" id="RHEA:74925"/>
    </physiologicalReaction>
</comment>
<dbReference type="EC" id="4.3.2.11" evidence="4"/>
<dbReference type="EMBL" id="JF342590">
    <property type="protein sequence ID" value="AEH26491.1"/>
    <property type="molecule type" value="Genomic_DNA"/>
</dbReference>
<dbReference type="InterPro" id="IPR022598">
    <property type="entry name" value="FcoT_ThioEstase"/>
</dbReference>
<evidence type="ECO:0000256" key="6">
    <source>
        <dbReference type="ARBA" id="ARBA00035448"/>
    </source>
</evidence>